<dbReference type="Pfam" id="PF10067">
    <property type="entry name" value="DUF2306"/>
    <property type="match status" value="1"/>
</dbReference>
<evidence type="ECO:0000313" key="3">
    <source>
        <dbReference type="Proteomes" id="UP001268683"/>
    </source>
</evidence>
<keyword evidence="1" id="KW-0812">Transmembrane</keyword>
<evidence type="ECO:0000256" key="1">
    <source>
        <dbReference type="SAM" id="Phobius"/>
    </source>
</evidence>
<feature type="transmembrane region" description="Helical" evidence="1">
    <location>
        <begin position="248"/>
        <end position="274"/>
    </location>
</feature>
<feature type="transmembrane region" description="Helical" evidence="1">
    <location>
        <begin position="137"/>
        <end position="159"/>
    </location>
</feature>
<feature type="transmembrane region" description="Helical" evidence="1">
    <location>
        <begin position="212"/>
        <end position="236"/>
    </location>
</feature>
<feature type="transmembrane region" description="Helical" evidence="1">
    <location>
        <begin position="114"/>
        <end position="131"/>
    </location>
</feature>
<keyword evidence="1" id="KW-0472">Membrane</keyword>
<protein>
    <submittedName>
        <fullName evidence="2">DUF2306 domain-containing protein</fullName>
    </submittedName>
</protein>
<dbReference type="KEGG" id="tmk:QGN29_09600"/>
<dbReference type="Proteomes" id="UP001268683">
    <property type="component" value="Chromosome"/>
</dbReference>
<keyword evidence="1" id="KW-1133">Transmembrane helix</keyword>
<dbReference type="InterPro" id="IPR018750">
    <property type="entry name" value="DUF2306_membrane"/>
</dbReference>
<feature type="transmembrane region" description="Helical" evidence="1">
    <location>
        <begin position="180"/>
        <end position="200"/>
    </location>
</feature>
<reference evidence="2" key="1">
    <citation type="submission" date="2023-04" db="EMBL/GenBank/DDBJ databases">
        <title>Complete genome sequence of Temperatibacter marinus.</title>
        <authorList>
            <person name="Rong J.-C."/>
            <person name="Yi M.-L."/>
            <person name="Zhao Q."/>
        </authorList>
    </citation>
    <scope>NUCLEOTIDE SEQUENCE</scope>
    <source>
        <strain evidence="2">NBRC 110045</strain>
    </source>
</reference>
<sequence>MTKEREKLKSLVTPAVAKNAIDMSAKFWFLTVVIGQAIFSYYILAVYYTAIAAQNTQDFNIVMPGGYVEGDVWGNIAVVAHVLFAAIITVGGLVQLIPAIRSKVPALHRWNGRLYILAAMTMSLSGAFMILTRSDVIVGNIFGHTTLMINGVIIIACAIMAVKRARQKQFVKHRVWALRLFIAVSGVWMFRIGMMAWITWHGRPVGIDTATFTGPFLTVLYTLVYVFPLLFLEVYLRVQARGSANQRLFTAVGVVLVSLIFAGGIFGATMGMWLPRIS</sequence>
<dbReference type="RefSeq" id="WP_310797636.1">
    <property type="nucleotide sequence ID" value="NZ_CP123872.1"/>
</dbReference>
<dbReference type="EMBL" id="CP123872">
    <property type="protein sequence ID" value="WND01806.1"/>
    <property type="molecule type" value="Genomic_DNA"/>
</dbReference>
<evidence type="ECO:0000313" key="2">
    <source>
        <dbReference type="EMBL" id="WND01806.1"/>
    </source>
</evidence>
<feature type="transmembrane region" description="Helical" evidence="1">
    <location>
        <begin position="72"/>
        <end position="94"/>
    </location>
</feature>
<name>A0AA52H866_9PROT</name>
<accession>A0AA52H866</accession>
<organism evidence="2 3">
    <name type="scientific">Temperatibacter marinus</name>
    <dbReference type="NCBI Taxonomy" id="1456591"/>
    <lineage>
        <taxon>Bacteria</taxon>
        <taxon>Pseudomonadati</taxon>
        <taxon>Pseudomonadota</taxon>
        <taxon>Alphaproteobacteria</taxon>
        <taxon>Kordiimonadales</taxon>
        <taxon>Temperatibacteraceae</taxon>
        <taxon>Temperatibacter</taxon>
    </lineage>
</organism>
<dbReference type="AlphaFoldDB" id="A0AA52H866"/>
<keyword evidence="3" id="KW-1185">Reference proteome</keyword>
<gene>
    <name evidence="2" type="ORF">QGN29_09600</name>
</gene>
<feature type="transmembrane region" description="Helical" evidence="1">
    <location>
        <begin position="27"/>
        <end position="52"/>
    </location>
</feature>
<proteinExistence type="predicted"/>